<feature type="chain" id="PRO_5045491534" evidence="1">
    <location>
        <begin position="21"/>
        <end position="279"/>
    </location>
</feature>
<dbReference type="PANTHER" id="PTHR30105">
    <property type="entry name" value="UNCHARACTERIZED YIBQ-RELATED"/>
    <property type="match status" value="1"/>
</dbReference>
<dbReference type="CDD" id="cd10936">
    <property type="entry name" value="CE4_DAC2"/>
    <property type="match status" value="1"/>
</dbReference>
<keyword evidence="3" id="KW-1185">Reference proteome</keyword>
<dbReference type="Gene3D" id="3.20.20.370">
    <property type="entry name" value="Glycoside hydrolase/deacetylase"/>
    <property type="match status" value="1"/>
</dbReference>
<evidence type="ECO:0000313" key="2">
    <source>
        <dbReference type="EMBL" id="MDX6848574.1"/>
    </source>
</evidence>
<comment type="caution">
    <text evidence="2">The sequence shown here is derived from an EMBL/GenBank/DDBJ whole genome shotgun (WGS) entry which is preliminary data.</text>
</comment>
<dbReference type="InterPro" id="IPR006837">
    <property type="entry name" value="Divergent_DAC"/>
</dbReference>
<dbReference type="EMBL" id="JAXAFO010000005">
    <property type="protein sequence ID" value="MDX6848574.1"/>
    <property type="molecule type" value="Genomic_DNA"/>
</dbReference>
<name>A0ABU4RZZ9_9GAMM</name>
<gene>
    <name evidence="2" type="ORF">SCD92_04335</name>
</gene>
<sequence length="279" mass="30200">MRYWLAALVVLCGLSSAAQGAQLAIIIDDVGYNRALGERTARLPGAYTLALLPDTPHSQFLAQLGHQQHKELMLHAPMASLGGLKLGPGALTLEMSRADFVSSLRQSIAQIPHIKGINNHMGSALTSQFQAMGWTMTEARRAGLYFVDSRTTASSIAFSTAQAYGLPSASRDIFLDHEKDRAAIWRQLKRAVALAQKRGHAIAIGHPYPETLDVLEAASGQWLEQQGIELVAASSLVRRAIPGTLTCPAPPVLLRQRSGYFFAQNSPQTANILPSLRNL</sequence>
<feature type="signal peptide" evidence="1">
    <location>
        <begin position="1"/>
        <end position="20"/>
    </location>
</feature>
<evidence type="ECO:0000256" key="1">
    <source>
        <dbReference type="SAM" id="SignalP"/>
    </source>
</evidence>
<keyword evidence="1" id="KW-0732">Signal</keyword>
<accession>A0ABU4RZZ9</accession>
<dbReference type="Proteomes" id="UP001273505">
    <property type="component" value="Unassembled WGS sequence"/>
</dbReference>
<dbReference type="Pfam" id="PF04748">
    <property type="entry name" value="Polysacc_deac_2"/>
    <property type="match status" value="1"/>
</dbReference>
<reference evidence="2 3" key="1">
    <citation type="submission" date="2023-11" db="EMBL/GenBank/DDBJ databases">
        <title>Gilvimarinus fulvus sp. nov., isolated from the surface of Kelp.</title>
        <authorList>
            <person name="Sun Y.Y."/>
            <person name="Gong Y."/>
            <person name="Du Z.J."/>
        </authorList>
    </citation>
    <scope>NUCLEOTIDE SEQUENCE [LARGE SCALE GENOMIC DNA]</scope>
    <source>
        <strain evidence="2 3">SDUM040013</strain>
    </source>
</reference>
<protein>
    <submittedName>
        <fullName evidence="2">Divergent polysaccharide deacetylase family protein</fullName>
    </submittedName>
</protein>
<dbReference type="RefSeq" id="WP_302724707.1">
    <property type="nucleotide sequence ID" value="NZ_JAULRU010000823.1"/>
</dbReference>
<dbReference type="SUPFAM" id="SSF88713">
    <property type="entry name" value="Glycoside hydrolase/deacetylase"/>
    <property type="match status" value="1"/>
</dbReference>
<organism evidence="2 3">
    <name type="scientific">Gilvimarinus gilvus</name>
    <dbReference type="NCBI Taxonomy" id="3058038"/>
    <lineage>
        <taxon>Bacteria</taxon>
        <taxon>Pseudomonadati</taxon>
        <taxon>Pseudomonadota</taxon>
        <taxon>Gammaproteobacteria</taxon>
        <taxon>Cellvibrionales</taxon>
        <taxon>Cellvibrionaceae</taxon>
        <taxon>Gilvimarinus</taxon>
    </lineage>
</organism>
<proteinExistence type="predicted"/>
<dbReference type="InterPro" id="IPR011330">
    <property type="entry name" value="Glyco_hydro/deAcase_b/a-brl"/>
</dbReference>
<dbReference type="PANTHER" id="PTHR30105:SF2">
    <property type="entry name" value="DIVERGENT POLYSACCHARIDE DEACETYLASE SUPERFAMILY"/>
    <property type="match status" value="1"/>
</dbReference>
<evidence type="ECO:0000313" key="3">
    <source>
        <dbReference type="Proteomes" id="UP001273505"/>
    </source>
</evidence>